<name>A0ABR5J424_9ACTN</name>
<dbReference type="EMBL" id="LGUT01001805">
    <property type="protein sequence ID" value="KOG88193.1"/>
    <property type="molecule type" value="Genomic_DNA"/>
</dbReference>
<evidence type="ECO:0000313" key="1">
    <source>
        <dbReference type="EMBL" id="KOG88193.1"/>
    </source>
</evidence>
<evidence type="ECO:0000313" key="2">
    <source>
        <dbReference type="Proteomes" id="UP000037020"/>
    </source>
</evidence>
<organism evidence="1 2">
    <name type="scientific">Streptomyces varsoviensis</name>
    <dbReference type="NCBI Taxonomy" id="67373"/>
    <lineage>
        <taxon>Bacteria</taxon>
        <taxon>Bacillati</taxon>
        <taxon>Actinomycetota</taxon>
        <taxon>Actinomycetes</taxon>
        <taxon>Kitasatosporales</taxon>
        <taxon>Streptomycetaceae</taxon>
        <taxon>Streptomyces</taxon>
    </lineage>
</organism>
<proteinExistence type="predicted"/>
<accession>A0ABR5J424</accession>
<gene>
    <name evidence="1" type="ORF">ADK38_21150</name>
</gene>
<keyword evidence="2" id="KW-1185">Reference proteome</keyword>
<reference evidence="1 2" key="1">
    <citation type="submission" date="2015-07" db="EMBL/GenBank/DDBJ databases">
        <authorList>
            <person name="Ju K.-S."/>
            <person name="Doroghazi J.R."/>
            <person name="Metcalf W.W."/>
        </authorList>
    </citation>
    <scope>NUCLEOTIDE SEQUENCE [LARGE SCALE GENOMIC DNA]</scope>
    <source>
        <strain evidence="1 2">NRRL B-3589</strain>
    </source>
</reference>
<sequence>MVWEAAVLDGPADASAWETAVLRGGPADGTRIQVAGRPSVVQVVRQCPAEQDADGGDAAWRVQALYVYRRDHRGGDGG</sequence>
<dbReference type="Proteomes" id="UP000037020">
    <property type="component" value="Unassembled WGS sequence"/>
</dbReference>
<protein>
    <submittedName>
        <fullName evidence="1">Uncharacterized protein</fullName>
    </submittedName>
</protein>
<comment type="caution">
    <text evidence="1">The sequence shown here is derived from an EMBL/GenBank/DDBJ whole genome shotgun (WGS) entry which is preliminary data.</text>
</comment>
<feature type="non-terminal residue" evidence="1">
    <location>
        <position position="78"/>
    </location>
</feature>